<reference evidence="1" key="1">
    <citation type="submission" date="2014-11" db="EMBL/GenBank/DDBJ databases">
        <authorList>
            <person name="Amaro Gonzalez C."/>
        </authorList>
    </citation>
    <scope>NUCLEOTIDE SEQUENCE</scope>
</reference>
<evidence type="ECO:0000313" key="1">
    <source>
        <dbReference type="EMBL" id="JAH92904.1"/>
    </source>
</evidence>
<name>A0A0E9WR59_ANGAN</name>
<proteinExistence type="predicted"/>
<dbReference type="AlphaFoldDB" id="A0A0E9WR59"/>
<accession>A0A0E9WR59</accession>
<organism evidence="1">
    <name type="scientific">Anguilla anguilla</name>
    <name type="common">European freshwater eel</name>
    <name type="synonym">Muraena anguilla</name>
    <dbReference type="NCBI Taxonomy" id="7936"/>
    <lineage>
        <taxon>Eukaryota</taxon>
        <taxon>Metazoa</taxon>
        <taxon>Chordata</taxon>
        <taxon>Craniata</taxon>
        <taxon>Vertebrata</taxon>
        <taxon>Euteleostomi</taxon>
        <taxon>Actinopterygii</taxon>
        <taxon>Neopterygii</taxon>
        <taxon>Teleostei</taxon>
        <taxon>Anguilliformes</taxon>
        <taxon>Anguillidae</taxon>
        <taxon>Anguilla</taxon>
    </lineage>
</organism>
<reference evidence="1" key="2">
    <citation type="journal article" date="2015" name="Fish Shellfish Immunol.">
        <title>Early steps in the European eel (Anguilla anguilla)-Vibrio vulnificus interaction in the gills: Role of the RtxA13 toxin.</title>
        <authorList>
            <person name="Callol A."/>
            <person name="Pajuelo D."/>
            <person name="Ebbesson L."/>
            <person name="Teles M."/>
            <person name="MacKenzie S."/>
            <person name="Amaro C."/>
        </authorList>
    </citation>
    <scope>NUCLEOTIDE SEQUENCE</scope>
</reference>
<sequence length="74" mass="8541">MQYVLQQMEHMRFGVSHWRCSLASFHSAQLYEVIPSHAEAALSAAILLQISFTWNIILKLRVWPLLNTATELKT</sequence>
<dbReference type="EMBL" id="GBXM01015673">
    <property type="protein sequence ID" value="JAH92904.1"/>
    <property type="molecule type" value="Transcribed_RNA"/>
</dbReference>
<protein>
    <submittedName>
        <fullName evidence="1">Uncharacterized protein</fullName>
    </submittedName>
</protein>